<sequence length="102" mass="11677">MAKHKVTLNSHCNYGYVEYDDETKKITVSIPGDLEAQKRVEEYLSQTQTMDVPSEHGIREFETVTLNAMHNYEDFGVVLTRLWVNAGVRVEWSMPPGMADNL</sequence>
<proteinExistence type="predicted"/>
<dbReference type="AlphaFoldDB" id="A0A644VCZ3"/>
<dbReference type="EMBL" id="VSSQ01000273">
    <property type="protein sequence ID" value="MPL89131.1"/>
    <property type="molecule type" value="Genomic_DNA"/>
</dbReference>
<gene>
    <name evidence="1" type="ORF">SDC9_35162</name>
</gene>
<name>A0A644VCZ3_9ZZZZ</name>
<organism evidence="1">
    <name type="scientific">bioreactor metagenome</name>
    <dbReference type="NCBI Taxonomy" id="1076179"/>
    <lineage>
        <taxon>unclassified sequences</taxon>
        <taxon>metagenomes</taxon>
        <taxon>ecological metagenomes</taxon>
    </lineage>
</organism>
<evidence type="ECO:0000313" key="1">
    <source>
        <dbReference type="EMBL" id="MPL89131.1"/>
    </source>
</evidence>
<reference evidence="1" key="1">
    <citation type="submission" date="2019-08" db="EMBL/GenBank/DDBJ databases">
        <authorList>
            <person name="Kucharzyk K."/>
            <person name="Murdoch R.W."/>
            <person name="Higgins S."/>
            <person name="Loffler F."/>
        </authorList>
    </citation>
    <scope>NUCLEOTIDE SEQUENCE</scope>
</reference>
<protein>
    <submittedName>
        <fullName evidence="1">Uncharacterized protein</fullName>
    </submittedName>
</protein>
<accession>A0A644VCZ3</accession>
<comment type="caution">
    <text evidence="1">The sequence shown here is derived from an EMBL/GenBank/DDBJ whole genome shotgun (WGS) entry which is preliminary data.</text>
</comment>